<dbReference type="AlphaFoldDB" id="U6GJ39"/>
<evidence type="ECO:0000313" key="1">
    <source>
        <dbReference type="EMBL" id="CDI79318.1"/>
    </source>
</evidence>
<accession>U6GJ39</accession>
<dbReference type="RefSeq" id="XP_013250550.1">
    <property type="nucleotide sequence ID" value="XM_013395096.1"/>
</dbReference>
<name>U6GJ39_EIMAC</name>
<dbReference type="Proteomes" id="UP000018050">
    <property type="component" value="Unassembled WGS sequence"/>
</dbReference>
<dbReference type="EMBL" id="HG671003">
    <property type="protein sequence ID" value="CDI79318.1"/>
    <property type="molecule type" value="Genomic_DNA"/>
</dbReference>
<keyword evidence="2" id="KW-1185">Reference proteome</keyword>
<protein>
    <recommendedName>
        <fullName evidence="3">Tetratricopeptide repeat-containing protein</fullName>
    </recommendedName>
</protein>
<reference evidence="1" key="2">
    <citation type="submission" date="2013-10" db="EMBL/GenBank/DDBJ databases">
        <authorList>
            <person name="Aslett M."/>
        </authorList>
    </citation>
    <scope>NUCLEOTIDE SEQUENCE [LARGE SCALE GENOMIC DNA]</scope>
    <source>
        <strain evidence="1">Houghton</strain>
    </source>
</reference>
<reference evidence="1" key="1">
    <citation type="submission" date="2013-10" db="EMBL/GenBank/DDBJ databases">
        <title>Genomic analysis of the causative agents of coccidiosis in chickens.</title>
        <authorList>
            <person name="Reid A.J."/>
            <person name="Blake D."/>
            <person name="Billington K."/>
            <person name="Browne H."/>
            <person name="Dunn M."/>
            <person name="Hung S."/>
            <person name="Kawahara F."/>
            <person name="Miranda-Saavedra D."/>
            <person name="Mourier T."/>
            <person name="Nagra H."/>
            <person name="Otto T.D."/>
            <person name="Rawlings N."/>
            <person name="Sanchez A."/>
            <person name="Sanders M."/>
            <person name="Subramaniam C."/>
            <person name="Tay Y."/>
            <person name="Dear P."/>
            <person name="Doerig C."/>
            <person name="Gruber A."/>
            <person name="Parkinson J."/>
            <person name="Shirley M."/>
            <person name="Wan K.L."/>
            <person name="Berriman M."/>
            <person name="Tomley F."/>
            <person name="Pain A."/>
        </authorList>
    </citation>
    <scope>NUCLEOTIDE SEQUENCE [LARGE SCALE GENOMIC DNA]</scope>
    <source>
        <strain evidence="1">Houghton</strain>
    </source>
</reference>
<gene>
    <name evidence="1" type="ORF">EAH_00042130</name>
</gene>
<dbReference type="GeneID" id="25272283"/>
<proteinExistence type="predicted"/>
<organism evidence="1 2">
    <name type="scientific">Eimeria acervulina</name>
    <name type="common">Coccidian parasite</name>
    <dbReference type="NCBI Taxonomy" id="5801"/>
    <lineage>
        <taxon>Eukaryota</taxon>
        <taxon>Sar</taxon>
        <taxon>Alveolata</taxon>
        <taxon>Apicomplexa</taxon>
        <taxon>Conoidasida</taxon>
        <taxon>Coccidia</taxon>
        <taxon>Eucoccidiorida</taxon>
        <taxon>Eimeriorina</taxon>
        <taxon>Eimeriidae</taxon>
        <taxon>Eimeria</taxon>
    </lineage>
</organism>
<dbReference type="OrthoDB" id="347816at2759"/>
<evidence type="ECO:0008006" key="3">
    <source>
        <dbReference type="Google" id="ProtNLM"/>
    </source>
</evidence>
<evidence type="ECO:0000313" key="2">
    <source>
        <dbReference type="Proteomes" id="UP000018050"/>
    </source>
</evidence>
<sequence>MAKVYESNEEAAELLGLAYQRIGDRDTAKELQQQLLLVLSPKRFEFCASQIAAEICALEEGQAVERHWSAAAAADNLSLNQWLKTRDLCYSGEDVAAASFSERRLLLEELLTELLGARLEKGQVLSSSLSLAPSPLPRLQQHQQQQQQLLLLHEALRSLCLSLSVSPPSNLTPQQMKTAMHAAAAALASKIIQRRQQQKELPVSAVCVSP</sequence>
<dbReference type="VEuPathDB" id="ToxoDB:EAH_00042130"/>